<dbReference type="SUPFAM" id="SSF53098">
    <property type="entry name" value="Ribonuclease H-like"/>
    <property type="match status" value="1"/>
</dbReference>
<dbReference type="InterPro" id="IPR002156">
    <property type="entry name" value="RNaseH_domain"/>
</dbReference>
<dbReference type="PANTHER" id="PTHR47723:SF19">
    <property type="entry name" value="POLYNUCLEOTIDYL TRANSFERASE, RIBONUCLEASE H-LIKE SUPERFAMILY PROTEIN"/>
    <property type="match status" value="1"/>
</dbReference>
<dbReference type="Pfam" id="PF13456">
    <property type="entry name" value="RVT_3"/>
    <property type="match status" value="1"/>
</dbReference>
<reference evidence="2" key="2">
    <citation type="journal article" date="2024" name="Plant">
        <title>Genomic evolution and insights into agronomic trait innovations of Sesamum species.</title>
        <authorList>
            <person name="Miao H."/>
            <person name="Wang L."/>
            <person name="Qu L."/>
            <person name="Liu H."/>
            <person name="Sun Y."/>
            <person name="Le M."/>
            <person name="Wang Q."/>
            <person name="Wei S."/>
            <person name="Zheng Y."/>
            <person name="Lin W."/>
            <person name="Duan Y."/>
            <person name="Cao H."/>
            <person name="Xiong S."/>
            <person name="Wang X."/>
            <person name="Wei L."/>
            <person name="Li C."/>
            <person name="Ma Q."/>
            <person name="Ju M."/>
            <person name="Zhao R."/>
            <person name="Li G."/>
            <person name="Mu C."/>
            <person name="Tian Q."/>
            <person name="Mei H."/>
            <person name="Zhang T."/>
            <person name="Gao T."/>
            <person name="Zhang H."/>
        </authorList>
    </citation>
    <scope>NUCLEOTIDE SEQUENCE</scope>
    <source>
        <strain evidence="2">KEN1</strain>
    </source>
</reference>
<dbReference type="CDD" id="cd06222">
    <property type="entry name" value="RNase_H_like"/>
    <property type="match status" value="1"/>
</dbReference>
<accession>A0AAW2VTG1</accession>
<feature type="domain" description="RNase H type-1" evidence="1">
    <location>
        <begin position="14"/>
        <end position="94"/>
    </location>
</feature>
<dbReference type="AlphaFoldDB" id="A0AAW2VTG1"/>
<name>A0AAW2VTG1_9LAMI</name>
<reference evidence="2" key="1">
    <citation type="submission" date="2020-06" db="EMBL/GenBank/DDBJ databases">
        <authorList>
            <person name="Li T."/>
            <person name="Hu X."/>
            <person name="Zhang T."/>
            <person name="Song X."/>
            <person name="Zhang H."/>
            <person name="Dai N."/>
            <person name="Sheng W."/>
            <person name="Hou X."/>
            <person name="Wei L."/>
        </authorList>
    </citation>
    <scope>NUCLEOTIDE SEQUENCE</scope>
    <source>
        <strain evidence="2">KEN1</strain>
        <tissue evidence="2">Leaf</tissue>
    </source>
</reference>
<evidence type="ECO:0000259" key="1">
    <source>
        <dbReference type="Pfam" id="PF13456"/>
    </source>
</evidence>
<comment type="caution">
    <text evidence="2">The sequence shown here is derived from an EMBL/GenBank/DDBJ whole genome shotgun (WGS) entry which is preliminary data.</text>
</comment>
<protein>
    <recommendedName>
        <fullName evidence="1">RNase H type-1 domain-containing protein</fullName>
    </recommendedName>
</protein>
<evidence type="ECO:0000313" key="2">
    <source>
        <dbReference type="EMBL" id="KAL0433014.1"/>
    </source>
</evidence>
<dbReference type="EMBL" id="JACGWN010000009">
    <property type="protein sequence ID" value="KAL0433014.1"/>
    <property type="molecule type" value="Genomic_DNA"/>
</dbReference>
<dbReference type="Gene3D" id="3.30.420.10">
    <property type="entry name" value="Ribonuclease H-like superfamily/Ribonuclease H"/>
    <property type="match status" value="1"/>
</dbReference>
<dbReference type="InterPro" id="IPR012337">
    <property type="entry name" value="RNaseH-like_sf"/>
</dbReference>
<dbReference type="InterPro" id="IPR053151">
    <property type="entry name" value="RNase_H-like"/>
</dbReference>
<dbReference type="PANTHER" id="PTHR47723">
    <property type="entry name" value="OS05G0353850 PROTEIN"/>
    <property type="match status" value="1"/>
</dbReference>
<proteinExistence type="predicted"/>
<gene>
    <name evidence="2" type="ORF">Slati_2635700</name>
</gene>
<dbReference type="InterPro" id="IPR036397">
    <property type="entry name" value="RNaseH_sf"/>
</dbReference>
<dbReference type="GO" id="GO:0004523">
    <property type="term" value="F:RNA-DNA hybrid ribonuclease activity"/>
    <property type="evidence" value="ECO:0007669"/>
    <property type="project" value="InterPro"/>
</dbReference>
<dbReference type="GO" id="GO:0003676">
    <property type="term" value="F:nucleic acid binding"/>
    <property type="evidence" value="ECO:0007669"/>
    <property type="project" value="InterPro"/>
</dbReference>
<organism evidence="2">
    <name type="scientific">Sesamum latifolium</name>
    <dbReference type="NCBI Taxonomy" id="2727402"/>
    <lineage>
        <taxon>Eukaryota</taxon>
        <taxon>Viridiplantae</taxon>
        <taxon>Streptophyta</taxon>
        <taxon>Embryophyta</taxon>
        <taxon>Tracheophyta</taxon>
        <taxon>Spermatophyta</taxon>
        <taxon>Magnoliopsida</taxon>
        <taxon>eudicotyledons</taxon>
        <taxon>Gunneridae</taxon>
        <taxon>Pentapetalae</taxon>
        <taxon>asterids</taxon>
        <taxon>lamiids</taxon>
        <taxon>Lamiales</taxon>
        <taxon>Pedaliaceae</taxon>
        <taxon>Sesamum</taxon>
    </lineage>
</organism>
<sequence>MDSTYQEWIKLNSGGASKGNSGPTWGGGVFGDELGRGFFAYYLFSGTATNNFAEIAAVVRGLELAWERGFYQDKVEVDSSNLANYQRGAKQDPRASGSSRAGSQFLITLDRRFPNFRF</sequence>
<dbReference type="InterPro" id="IPR044730">
    <property type="entry name" value="RNase_H-like_dom_plant"/>
</dbReference>